<evidence type="ECO:0000256" key="1">
    <source>
        <dbReference type="ARBA" id="ARBA00010617"/>
    </source>
</evidence>
<keyword evidence="2" id="KW-0349">Heme</keyword>
<dbReference type="PANTHER" id="PTHR46696:SF1">
    <property type="entry name" value="CYTOCHROME P450 YJIB-RELATED"/>
    <property type="match status" value="1"/>
</dbReference>
<gene>
    <name evidence="3" type="ORF">GCM10010326_62670</name>
</gene>
<comment type="caution">
    <text evidence="3">The sequence shown here is derived from an EMBL/GenBank/DDBJ whole genome shotgun (WGS) entry which is preliminary data.</text>
</comment>
<comment type="similarity">
    <text evidence="1 2">Belongs to the cytochrome P450 family.</text>
</comment>
<keyword evidence="4" id="KW-1185">Reference proteome</keyword>
<evidence type="ECO:0000313" key="4">
    <source>
        <dbReference type="Proteomes" id="UP000600946"/>
    </source>
</evidence>
<keyword evidence="2" id="KW-0408">Iron</keyword>
<protein>
    <submittedName>
        <fullName evidence="3">Cytochrome P450 hydroxylase</fullName>
    </submittedName>
</protein>
<evidence type="ECO:0000313" key="3">
    <source>
        <dbReference type="EMBL" id="GGY59283.1"/>
    </source>
</evidence>
<keyword evidence="2" id="KW-0479">Metal-binding</keyword>
<dbReference type="PRINTS" id="PR00359">
    <property type="entry name" value="BP450"/>
</dbReference>
<dbReference type="Proteomes" id="UP000600946">
    <property type="component" value="Unassembled WGS sequence"/>
</dbReference>
<dbReference type="InterPro" id="IPR017972">
    <property type="entry name" value="Cyt_P450_CS"/>
</dbReference>
<dbReference type="InterPro" id="IPR036396">
    <property type="entry name" value="Cyt_P450_sf"/>
</dbReference>
<accession>A0ABQ3AJV9</accession>
<dbReference type="Pfam" id="PF00067">
    <property type="entry name" value="p450"/>
    <property type="match status" value="1"/>
</dbReference>
<dbReference type="EMBL" id="BMUU01000013">
    <property type="protein sequence ID" value="GGY59283.1"/>
    <property type="molecule type" value="Genomic_DNA"/>
</dbReference>
<dbReference type="RefSeq" id="WP_161247205.1">
    <property type="nucleotide sequence ID" value="NZ_BMUU01000013.1"/>
</dbReference>
<dbReference type="PANTHER" id="PTHR46696">
    <property type="entry name" value="P450, PUTATIVE (EUROFUNG)-RELATED"/>
    <property type="match status" value="1"/>
</dbReference>
<sequence>MTISATAGTPEAISFGGEANPYALYARLRRQAPVSHMSLPDGGEFWLVTRYEDAKNALADPRLSKDPNRVGERWRATVAQPTDGEDASLVRHLLNVDPPDHTRLRRLVHKGFTPRRIEALRGRIQEITDGLLAELDATEGSVDLLDKFAFKLPVTVICELLGVPLADVDDIHDWSTALSTLVADEEGHARVGKAAGQLGAYLDELVAHKAEHPGDDLISALIEARDEGQRLSHGELTAMAFLMLIGGHETTVHLIGNGMLALMQHPDQLALLHNDPSLITSAIEEFLRYEGSVEVATWRFALEDLDFDDVRVPAGAPVLVSLGSAGRDPDRFENPDTFDITRGDAGHLVFGHGMHYCLGAPLARMEGQIAVGSLVRRFPAIRLAAPVDTLRWREGLLIRGLYELPVHLR</sequence>
<evidence type="ECO:0000256" key="2">
    <source>
        <dbReference type="RuleBase" id="RU000461"/>
    </source>
</evidence>
<name>A0ABQ3AJV9_9ACTN</name>
<keyword evidence="2" id="KW-0503">Monooxygenase</keyword>
<organism evidence="3 4">
    <name type="scientific">Streptomyces xanthochromogenes</name>
    <dbReference type="NCBI Taxonomy" id="67384"/>
    <lineage>
        <taxon>Bacteria</taxon>
        <taxon>Bacillati</taxon>
        <taxon>Actinomycetota</taxon>
        <taxon>Actinomycetes</taxon>
        <taxon>Kitasatosporales</taxon>
        <taxon>Streptomycetaceae</taxon>
        <taxon>Streptomyces</taxon>
    </lineage>
</organism>
<dbReference type="GeneID" id="96294165"/>
<dbReference type="InterPro" id="IPR002397">
    <property type="entry name" value="Cyt_P450_B"/>
</dbReference>
<dbReference type="Gene3D" id="1.10.630.10">
    <property type="entry name" value="Cytochrome P450"/>
    <property type="match status" value="1"/>
</dbReference>
<keyword evidence="2" id="KW-0560">Oxidoreductase</keyword>
<dbReference type="SUPFAM" id="SSF48264">
    <property type="entry name" value="Cytochrome P450"/>
    <property type="match status" value="1"/>
</dbReference>
<dbReference type="PROSITE" id="PS00086">
    <property type="entry name" value="CYTOCHROME_P450"/>
    <property type="match status" value="1"/>
</dbReference>
<dbReference type="InterPro" id="IPR001128">
    <property type="entry name" value="Cyt_P450"/>
</dbReference>
<reference evidence="4" key="1">
    <citation type="journal article" date="2019" name="Int. J. Syst. Evol. Microbiol.">
        <title>The Global Catalogue of Microorganisms (GCM) 10K type strain sequencing project: providing services to taxonomists for standard genome sequencing and annotation.</title>
        <authorList>
            <consortium name="The Broad Institute Genomics Platform"/>
            <consortium name="The Broad Institute Genome Sequencing Center for Infectious Disease"/>
            <person name="Wu L."/>
            <person name="Ma J."/>
        </authorList>
    </citation>
    <scope>NUCLEOTIDE SEQUENCE [LARGE SCALE GENOMIC DNA]</scope>
    <source>
        <strain evidence="4">JCM 4594</strain>
    </source>
</reference>
<proteinExistence type="inferred from homology"/>
<dbReference type="CDD" id="cd11029">
    <property type="entry name" value="CYP107-like"/>
    <property type="match status" value="1"/>
</dbReference>